<organism evidence="2 3">
    <name type="scientific">Rugosimonospora acidiphila</name>
    <dbReference type="NCBI Taxonomy" id="556531"/>
    <lineage>
        <taxon>Bacteria</taxon>
        <taxon>Bacillati</taxon>
        <taxon>Actinomycetota</taxon>
        <taxon>Actinomycetes</taxon>
        <taxon>Micromonosporales</taxon>
        <taxon>Micromonosporaceae</taxon>
        <taxon>Rugosimonospora</taxon>
    </lineage>
</organism>
<reference evidence="3" key="1">
    <citation type="journal article" date="2019" name="Int. J. Syst. Evol. Microbiol.">
        <title>The Global Catalogue of Microorganisms (GCM) 10K type strain sequencing project: providing services to taxonomists for standard genome sequencing and annotation.</title>
        <authorList>
            <consortium name="The Broad Institute Genomics Platform"/>
            <consortium name="The Broad Institute Genome Sequencing Center for Infectious Disease"/>
            <person name="Wu L."/>
            <person name="Ma J."/>
        </authorList>
    </citation>
    <scope>NUCLEOTIDE SEQUENCE [LARGE SCALE GENOMIC DNA]</scope>
    <source>
        <strain evidence="3">JCM 18304</strain>
    </source>
</reference>
<feature type="transmembrane region" description="Helical" evidence="1">
    <location>
        <begin position="38"/>
        <end position="62"/>
    </location>
</feature>
<accession>A0ABP9RUR7</accession>
<comment type="caution">
    <text evidence="2">The sequence shown here is derived from an EMBL/GenBank/DDBJ whole genome shotgun (WGS) entry which is preliminary data.</text>
</comment>
<dbReference type="EMBL" id="BAABJQ010000009">
    <property type="protein sequence ID" value="GAA5187589.1"/>
    <property type="molecule type" value="Genomic_DNA"/>
</dbReference>
<keyword evidence="3" id="KW-1185">Reference proteome</keyword>
<keyword evidence="1" id="KW-1133">Transmembrane helix</keyword>
<evidence type="ECO:0000313" key="3">
    <source>
        <dbReference type="Proteomes" id="UP001501570"/>
    </source>
</evidence>
<dbReference type="Proteomes" id="UP001501570">
    <property type="component" value="Unassembled WGS sequence"/>
</dbReference>
<gene>
    <name evidence="2" type="ORF">GCM10023322_36290</name>
</gene>
<protein>
    <submittedName>
        <fullName evidence="2">Uncharacterized protein</fullName>
    </submittedName>
</protein>
<name>A0ABP9RUR7_9ACTN</name>
<sequence>MMRVDHDAAPSGFDAILCEDGDGDGPSRGPRRAPRAGVLLAVCLLVVGGLTTATVVVVGNFLNRAQWTNQPPPAPHGAIPGVPLSSALKDLQRITGARLTAAAAIHAGHNRRTVTAAGHQLTVDVVPLSAHSRYLSSASCEYHTDGPQSVDAAMVALIQSCMFALVPDILVTSIVRPDLISMASRGYPDPWEVGFHETLTFTDDASTYGVVATGR</sequence>
<evidence type="ECO:0000313" key="2">
    <source>
        <dbReference type="EMBL" id="GAA5187589.1"/>
    </source>
</evidence>
<keyword evidence="1" id="KW-0812">Transmembrane</keyword>
<proteinExistence type="predicted"/>
<evidence type="ECO:0000256" key="1">
    <source>
        <dbReference type="SAM" id="Phobius"/>
    </source>
</evidence>
<keyword evidence="1" id="KW-0472">Membrane</keyword>